<dbReference type="EMBL" id="QJKJ01000864">
    <property type="protein sequence ID" value="RDY10317.1"/>
    <property type="molecule type" value="Genomic_DNA"/>
</dbReference>
<feature type="non-terminal residue" evidence="2">
    <location>
        <position position="1"/>
    </location>
</feature>
<proteinExistence type="predicted"/>
<dbReference type="AlphaFoldDB" id="A0A371I5J5"/>
<gene>
    <name evidence="2" type="ORF">CR513_05186</name>
</gene>
<dbReference type="Proteomes" id="UP000257109">
    <property type="component" value="Unassembled WGS sequence"/>
</dbReference>
<evidence type="ECO:0000256" key="1">
    <source>
        <dbReference type="SAM" id="MobiDB-lite"/>
    </source>
</evidence>
<sequence length="247" mass="27997">MKSSQPRPNPSRPNQIRPGFTAQQPSRCSSIRSSPKTLSMSAMQLSTTSTPAQLPRHFYSSLKRKLRKASVCTQPKPSRIGLYRDHIGLVSAESDSASGRDSYLMPVKTTKNELITHPYQLDDITTVAYIEGNGNPCPKLLIIQYNLASKRRVRFIILVPVKLVYSNNAVPWRYSTEESQTPQIIKETIAHEITKIARVRGMMWSGRIFAPKALRSKDPTPEKRERIVEPPKIMVTEEEAHEFLKII</sequence>
<keyword evidence="3" id="KW-1185">Reference proteome</keyword>
<protein>
    <submittedName>
        <fullName evidence="2">Uncharacterized protein</fullName>
    </submittedName>
</protein>
<comment type="caution">
    <text evidence="2">The sequence shown here is derived from an EMBL/GenBank/DDBJ whole genome shotgun (WGS) entry which is preliminary data.</text>
</comment>
<reference evidence="2" key="1">
    <citation type="submission" date="2018-05" db="EMBL/GenBank/DDBJ databases">
        <title>Draft genome of Mucuna pruriens seed.</title>
        <authorList>
            <person name="Nnadi N.E."/>
            <person name="Vos R."/>
            <person name="Hasami M.H."/>
            <person name="Devisetty U.K."/>
            <person name="Aguiy J.C."/>
        </authorList>
    </citation>
    <scope>NUCLEOTIDE SEQUENCE [LARGE SCALE GENOMIC DNA]</scope>
    <source>
        <strain evidence="2">JCA_2017</strain>
    </source>
</reference>
<feature type="compositionally biased region" description="Low complexity" evidence="1">
    <location>
        <begin position="1"/>
        <end position="18"/>
    </location>
</feature>
<name>A0A371I5J5_MUCPR</name>
<dbReference type="OrthoDB" id="1436497at2759"/>
<organism evidence="2 3">
    <name type="scientific">Mucuna pruriens</name>
    <name type="common">Velvet bean</name>
    <name type="synonym">Dolichos pruriens</name>
    <dbReference type="NCBI Taxonomy" id="157652"/>
    <lineage>
        <taxon>Eukaryota</taxon>
        <taxon>Viridiplantae</taxon>
        <taxon>Streptophyta</taxon>
        <taxon>Embryophyta</taxon>
        <taxon>Tracheophyta</taxon>
        <taxon>Spermatophyta</taxon>
        <taxon>Magnoliopsida</taxon>
        <taxon>eudicotyledons</taxon>
        <taxon>Gunneridae</taxon>
        <taxon>Pentapetalae</taxon>
        <taxon>rosids</taxon>
        <taxon>fabids</taxon>
        <taxon>Fabales</taxon>
        <taxon>Fabaceae</taxon>
        <taxon>Papilionoideae</taxon>
        <taxon>50 kb inversion clade</taxon>
        <taxon>NPAAA clade</taxon>
        <taxon>indigoferoid/millettioid clade</taxon>
        <taxon>Phaseoleae</taxon>
        <taxon>Mucuna</taxon>
    </lineage>
</organism>
<feature type="region of interest" description="Disordered" evidence="1">
    <location>
        <begin position="1"/>
        <end position="50"/>
    </location>
</feature>
<evidence type="ECO:0000313" key="2">
    <source>
        <dbReference type="EMBL" id="RDY10317.1"/>
    </source>
</evidence>
<feature type="compositionally biased region" description="Polar residues" evidence="1">
    <location>
        <begin position="21"/>
        <end position="50"/>
    </location>
</feature>
<accession>A0A371I5J5</accession>
<evidence type="ECO:0000313" key="3">
    <source>
        <dbReference type="Proteomes" id="UP000257109"/>
    </source>
</evidence>